<keyword evidence="1" id="KW-0472">Membrane</keyword>
<dbReference type="STRING" id="709986.Deima_3068"/>
<dbReference type="EMBL" id="CP002454">
    <property type="protein sequence ID" value="ADV68697.1"/>
    <property type="molecule type" value="Genomic_DNA"/>
</dbReference>
<keyword evidence="1" id="KW-1133">Transmembrane helix</keyword>
<reference evidence="2 3" key="1">
    <citation type="journal article" date="2011" name="Stand. Genomic Sci.">
        <title>Complete genome sequence of Deinococcus maricopensis type strain (LB-34).</title>
        <authorList>
            <person name="Pukall R."/>
            <person name="Zeytun A."/>
            <person name="Lucas S."/>
            <person name="Lapidus A."/>
            <person name="Hammon N."/>
            <person name="Deshpande S."/>
            <person name="Nolan M."/>
            <person name="Cheng J.F."/>
            <person name="Pitluck S."/>
            <person name="Liolios K."/>
            <person name="Pagani I."/>
            <person name="Mikhailova N."/>
            <person name="Ivanova N."/>
            <person name="Mavromatis K."/>
            <person name="Pati A."/>
            <person name="Tapia R."/>
            <person name="Han C."/>
            <person name="Goodwin L."/>
            <person name="Chen A."/>
            <person name="Palaniappan K."/>
            <person name="Land M."/>
            <person name="Hauser L."/>
            <person name="Chang Y.J."/>
            <person name="Jeffries C.D."/>
            <person name="Brambilla E.M."/>
            <person name="Rohde M."/>
            <person name="Goker M."/>
            <person name="Detter J.C."/>
            <person name="Woyke T."/>
            <person name="Bristow J."/>
            <person name="Eisen J.A."/>
            <person name="Markowitz V."/>
            <person name="Hugenholtz P."/>
            <person name="Kyrpides N.C."/>
            <person name="Klenk H.P."/>
        </authorList>
    </citation>
    <scope>NUCLEOTIDE SEQUENCE [LARGE SCALE GENOMIC DNA]</scope>
    <source>
        <strain evidence="3">DSM 21211 / LMG 22137 / NRRL B-23946 / LB-34</strain>
    </source>
</reference>
<organism evidence="2 3">
    <name type="scientific">Deinococcus maricopensis (strain DSM 21211 / LMG 22137 / NRRL B-23946 / LB-34)</name>
    <dbReference type="NCBI Taxonomy" id="709986"/>
    <lineage>
        <taxon>Bacteria</taxon>
        <taxon>Thermotogati</taxon>
        <taxon>Deinococcota</taxon>
        <taxon>Deinococci</taxon>
        <taxon>Deinococcales</taxon>
        <taxon>Deinococcaceae</taxon>
        <taxon>Deinococcus</taxon>
    </lineage>
</organism>
<gene>
    <name evidence="2" type="ordered locus">Deima_3068</name>
</gene>
<evidence type="ECO:0000313" key="2">
    <source>
        <dbReference type="EMBL" id="ADV68697.1"/>
    </source>
</evidence>
<dbReference type="RefSeq" id="WP_013558200.1">
    <property type="nucleotide sequence ID" value="NC_014958.1"/>
</dbReference>
<protein>
    <submittedName>
        <fullName evidence="2">Uncharacterized protein</fullName>
    </submittedName>
</protein>
<name>E8UC36_DEIML</name>
<reference evidence="3" key="2">
    <citation type="submission" date="2011-01" db="EMBL/GenBank/DDBJ databases">
        <title>The complete genome of Deinococcus maricopensis DSM 21211.</title>
        <authorList>
            <consortium name="US DOE Joint Genome Institute (JGI-PGF)"/>
            <person name="Lucas S."/>
            <person name="Copeland A."/>
            <person name="Lapidus A."/>
            <person name="Goodwin L."/>
            <person name="Pitluck S."/>
            <person name="Kyrpides N."/>
            <person name="Mavromatis K."/>
            <person name="Pagani I."/>
            <person name="Ivanova N."/>
            <person name="Ovchinnikova G."/>
            <person name="Zeytun A."/>
            <person name="Detter J.C."/>
            <person name="Han C."/>
            <person name="Land M."/>
            <person name="Hauser L."/>
            <person name="Markowitz V."/>
            <person name="Cheng J.-F."/>
            <person name="Hugenholtz P."/>
            <person name="Woyke T."/>
            <person name="Wu D."/>
            <person name="Pukall R."/>
            <person name="Gehrich-Schroeter G."/>
            <person name="Brambilla E."/>
            <person name="Klenk H.-P."/>
            <person name="Eisen J.A."/>
        </authorList>
    </citation>
    <scope>NUCLEOTIDE SEQUENCE [LARGE SCALE GENOMIC DNA]</scope>
    <source>
        <strain evidence="3">DSM 21211 / LMG 22137 / NRRL B-23946 / LB-34</strain>
    </source>
</reference>
<accession>E8UC36</accession>
<evidence type="ECO:0000313" key="3">
    <source>
        <dbReference type="Proteomes" id="UP000008635"/>
    </source>
</evidence>
<sequence precursor="true">MTVPLDWMLPAALLVGVPALGVGLLIAWVLRRVARANSGPGRRAFREEALVALGAERATLAPLASPEALTGRGRVRFTEAGYVSASGDLQDVQGQIVAHYRLRWGAGPMDAVVTTREHTWTFAQDAGGATQILLDEQEFGWVQGARLLNAHGAEVGALGPARGGWRGVHVRGHAVAVLGAATSGALVRGVPTTLEAEARLWITALALRVGVEAARNATGTTAAL</sequence>
<dbReference type="AlphaFoldDB" id="E8UC36"/>
<evidence type="ECO:0000256" key="1">
    <source>
        <dbReference type="SAM" id="Phobius"/>
    </source>
</evidence>
<dbReference type="HOGENOM" id="CLU_1233378_0_0_0"/>
<keyword evidence="1" id="KW-0812">Transmembrane</keyword>
<keyword evidence="3" id="KW-1185">Reference proteome</keyword>
<dbReference type="KEGG" id="dmr:Deima_3068"/>
<dbReference type="Proteomes" id="UP000008635">
    <property type="component" value="Chromosome"/>
</dbReference>
<proteinExistence type="predicted"/>
<feature type="transmembrane region" description="Helical" evidence="1">
    <location>
        <begin position="12"/>
        <end position="30"/>
    </location>
</feature>